<dbReference type="KEGG" id="mbr:MONBRDRAFT_2035"/>
<dbReference type="GO" id="GO:0070403">
    <property type="term" value="F:NAD+ binding"/>
    <property type="evidence" value="ECO:0007669"/>
    <property type="project" value="InterPro"/>
</dbReference>
<dbReference type="NCBIfam" id="NF004783">
    <property type="entry name" value="PRK06129.1"/>
    <property type="match status" value="1"/>
</dbReference>
<dbReference type="Pfam" id="PF00725">
    <property type="entry name" value="3HCDH"/>
    <property type="match status" value="1"/>
</dbReference>
<sequence length="253" mass="27711">KVTIVGSGIVGRCWASLFARANYNVCIFDINPDQLAQAQTAVQTMLQKLATEGLLNDQEPAVVYARISVATDLATACSDAIYIQECVPESLPLKQKVFGQLCEVVSDSTILASSTSCLPPSQISESLSRREQVIVAHPVNPPHYIPVVEVVQAPWTRQDVIEGTRKILLDLGQAPVLLKKEVNGFIINRLQYALLMEAWRLVEDGVASPEDVDTAVSQGLGLRWSFMGPFQTIDLNAPEGVLDYCNRYGDGMY</sequence>
<dbReference type="InterPro" id="IPR013328">
    <property type="entry name" value="6PGD_dom2"/>
</dbReference>
<organism evidence="13 14">
    <name type="scientific">Monosiga brevicollis</name>
    <name type="common">Choanoflagellate</name>
    <dbReference type="NCBI Taxonomy" id="81824"/>
    <lineage>
        <taxon>Eukaryota</taxon>
        <taxon>Choanoflagellata</taxon>
        <taxon>Craspedida</taxon>
        <taxon>Salpingoecidae</taxon>
        <taxon>Monosiga</taxon>
    </lineage>
</organism>
<evidence type="ECO:0000259" key="11">
    <source>
        <dbReference type="Pfam" id="PF00725"/>
    </source>
</evidence>
<evidence type="ECO:0000256" key="8">
    <source>
        <dbReference type="ARBA" id="ARBA00038962"/>
    </source>
</evidence>
<dbReference type="InterPro" id="IPR022694">
    <property type="entry name" value="3-OHacyl-CoA_DH"/>
</dbReference>
<gene>
    <name evidence="13" type="ORF">MONBRDRAFT_2035</name>
</gene>
<comment type="similarity">
    <text evidence="2">Belongs to the 3-hydroxyacyl-CoA dehydrogenase family.</text>
</comment>
<evidence type="ECO:0000256" key="4">
    <source>
        <dbReference type="ARBA" id="ARBA00022490"/>
    </source>
</evidence>
<dbReference type="InParanoid" id="A9UPC3"/>
<dbReference type="GeneID" id="5888099"/>
<dbReference type="InterPro" id="IPR008927">
    <property type="entry name" value="6-PGluconate_DH-like_C_sf"/>
</dbReference>
<dbReference type="Pfam" id="PF02737">
    <property type="entry name" value="3HCDH_N"/>
    <property type="match status" value="1"/>
</dbReference>
<accession>A9UPC3</accession>
<evidence type="ECO:0000256" key="9">
    <source>
        <dbReference type="ARBA" id="ARBA00042709"/>
    </source>
</evidence>
<evidence type="ECO:0000313" key="14">
    <source>
        <dbReference type="Proteomes" id="UP000001357"/>
    </source>
</evidence>
<dbReference type="InterPro" id="IPR036291">
    <property type="entry name" value="NAD(P)-bd_dom_sf"/>
</dbReference>
<dbReference type="GO" id="GO:0005737">
    <property type="term" value="C:cytoplasm"/>
    <property type="evidence" value="ECO:0007669"/>
    <property type="project" value="UniProtKB-SubCell"/>
</dbReference>
<dbReference type="OMA" id="RDNCLTH"/>
<dbReference type="EC" id="1.1.1.45" evidence="8"/>
<dbReference type="InterPro" id="IPR006108">
    <property type="entry name" value="3HC_DH_C"/>
</dbReference>
<dbReference type="eggNOG" id="KOG2305">
    <property type="taxonomic scope" value="Eukaryota"/>
</dbReference>
<keyword evidence="5" id="KW-0597">Phosphoprotein</keyword>
<dbReference type="PANTHER" id="PTHR48075">
    <property type="entry name" value="3-HYDROXYACYL-COA DEHYDROGENASE FAMILY PROTEIN"/>
    <property type="match status" value="1"/>
</dbReference>
<keyword evidence="4" id="KW-0963">Cytoplasm</keyword>
<evidence type="ECO:0000259" key="12">
    <source>
        <dbReference type="Pfam" id="PF02737"/>
    </source>
</evidence>
<protein>
    <recommendedName>
        <fullName evidence="9">L-gulonate 3-dehydrogenase</fullName>
        <ecNumber evidence="8">1.1.1.45</ecNumber>
    </recommendedName>
    <alternativeName>
        <fullName evidence="9">L-gulonate 3-dehydrogenase</fullName>
    </alternativeName>
</protein>
<name>A9UPC3_MONBE</name>
<dbReference type="Proteomes" id="UP000001357">
    <property type="component" value="Unassembled WGS sequence"/>
</dbReference>
<dbReference type="Gene3D" id="1.10.1040.10">
    <property type="entry name" value="N-(1-d-carboxylethyl)-l-norvaline Dehydrogenase, domain 2"/>
    <property type="match status" value="1"/>
</dbReference>
<feature type="non-terminal residue" evidence="13">
    <location>
        <position position="253"/>
    </location>
</feature>
<dbReference type="PIRSF" id="PIRSF000105">
    <property type="entry name" value="HCDH"/>
    <property type="match status" value="1"/>
</dbReference>
<dbReference type="GO" id="GO:0006631">
    <property type="term" value="P:fatty acid metabolic process"/>
    <property type="evidence" value="ECO:0007669"/>
    <property type="project" value="InterPro"/>
</dbReference>
<keyword evidence="6" id="KW-0560">Oxidoreductase</keyword>
<keyword evidence="14" id="KW-1185">Reference proteome</keyword>
<dbReference type="EMBL" id="CH991543">
    <property type="protein sequence ID" value="EDQ92392.1"/>
    <property type="molecule type" value="Genomic_DNA"/>
</dbReference>
<feature type="site" description="Important for catalytic activity" evidence="10">
    <location>
        <position position="137"/>
    </location>
</feature>
<feature type="domain" description="3-hydroxyacyl-CoA dehydrogenase C-terminal" evidence="11">
    <location>
        <begin position="184"/>
        <end position="251"/>
    </location>
</feature>
<dbReference type="SUPFAM" id="SSF48179">
    <property type="entry name" value="6-phosphogluconate dehydrogenase C-terminal domain-like"/>
    <property type="match status" value="1"/>
</dbReference>
<feature type="non-terminal residue" evidence="13">
    <location>
        <position position="1"/>
    </location>
</feature>
<keyword evidence="7" id="KW-0520">NAD</keyword>
<dbReference type="PANTHER" id="PTHR48075:SF1">
    <property type="entry name" value="LAMBDA-CRYSTALLIN HOMOLOG"/>
    <property type="match status" value="1"/>
</dbReference>
<evidence type="ECO:0000256" key="7">
    <source>
        <dbReference type="ARBA" id="ARBA00023027"/>
    </source>
</evidence>
<comment type="subcellular location">
    <subcellularLocation>
        <location evidence="1">Cytoplasm</location>
    </subcellularLocation>
</comment>
<dbReference type="Gene3D" id="3.40.50.720">
    <property type="entry name" value="NAD(P)-binding Rossmann-like Domain"/>
    <property type="match status" value="1"/>
</dbReference>
<dbReference type="PROSITE" id="PS00067">
    <property type="entry name" value="3HCDH"/>
    <property type="match status" value="1"/>
</dbReference>
<reference evidence="13 14" key="1">
    <citation type="journal article" date="2008" name="Nature">
        <title>The genome of the choanoflagellate Monosiga brevicollis and the origin of metazoans.</title>
        <authorList>
            <consortium name="JGI Sequencing"/>
            <person name="King N."/>
            <person name="Westbrook M.J."/>
            <person name="Young S.L."/>
            <person name="Kuo A."/>
            <person name="Abedin M."/>
            <person name="Chapman J."/>
            <person name="Fairclough S."/>
            <person name="Hellsten U."/>
            <person name="Isogai Y."/>
            <person name="Letunic I."/>
            <person name="Marr M."/>
            <person name="Pincus D."/>
            <person name="Putnam N."/>
            <person name="Rokas A."/>
            <person name="Wright K.J."/>
            <person name="Zuzow R."/>
            <person name="Dirks W."/>
            <person name="Good M."/>
            <person name="Goodstein D."/>
            <person name="Lemons D."/>
            <person name="Li W."/>
            <person name="Lyons J.B."/>
            <person name="Morris A."/>
            <person name="Nichols S."/>
            <person name="Richter D.J."/>
            <person name="Salamov A."/>
            <person name="Bork P."/>
            <person name="Lim W.A."/>
            <person name="Manning G."/>
            <person name="Miller W.T."/>
            <person name="McGinnis W."/>
            <person name="Shapiro H."/>
            <person name="Tjian R."/>
            <person name="Grigoriev I.V."/>
            <person name="Rokhsar D."/>
        </authorList>
    </citation>
    <scope>NUCLEOTIDE SEQUENCE [LARGE SCALE GENOMIC DNA]</scope>
    <source>
        <strain evidence="14">MX1 / ATCC 50154</strain>
    </source>
</reference>
<dbReference type="FunCoup" id="A9UPC3">
    <property type="interactions" value="112"/>
</dbReference>
<feature type="domain" description="3-hydroxyacyl-CoA dehydrogenase NAD binding" evidence="12">
    <location>
        <begin position="1"/>
        <end position="180"/>
    </location>
</feature>
<evidence type="ECO:0000313" key="13">
    <source>
        <dbReference type="EMBL" id="EDQ92392.1"/>
    </source>
</evidence>
<dbReference type="STRING" id="81824.A9UPC3"/>
<evidence type="ECO:0000256" key="3">
    <source>
        <dbReference type="ARBA" id="ARBA00011738"/>
    </source>
</evidence>
<proteinExistence type="inferred from homology"/>
<evidence type="ECO:0000256" key="6">
    <source>
        <dbReference type="ARBA" id="ARBA00023002"/>
    </source>
</evidence>
<dbReference type="InterPro" id="IPR006176">
    <property type="entry name" value="3-OHacyl-CoA_DH_NAD-bd"/>
</dbReference>
<evidence type="ECO:0000256" key="5">
    <source>
        <dbReference type="ARBA" id="ARBA00022553"/>
    </source>
</evidence>
<dbReference type="SUPFAM" id="SSF51735">
    <property type="entry name" value="NAD(P)-binding Rossmann-fold domains"/>
    <property type="match status" value="1"/>
</dbReference>
<evidence type="ECO:0000256" key="10">
    <source>
        <dbReference type="PIRSR" id="PIRSR000105-1"/>
    </source>
</evidence>
<dbReference type="AlphaFoldDB" id="A9UPC3"/>
<comment type="subunit">
    <text evidence="3">Homodimer.</text>
</comment>
<dbReference type="InterPro" id="IPR006180">
    <property type="entry name" value="3-OHacyl-CoA_DH_CS"/>
</dbReference>
<evidence type="ECO:0000256" key="1">
    <source>
        <dbReference type="ARBA" id="ARBA00004496"/>
    </source>
</evidence>
<dbReference type="GO" id="GO:0050104">
    <property type="term" value="F:L-gulonate 3-dehydrogenase activity"/>
    <property type="evidence" value="ECO:0000318"/>
    <property type="project" value="GO_Central"/>
</dbReference>
<dbReference type="RefSeq" id="XP_001742154.1">
    <property type="nucleotide sequence ID" value="XM_001742102.1"/>
</dbReference>
<evidence type="ECO:0000256" key="2">
    <source>
        <dbReference type="ARBA" id="ARBA00009463"/>
    </source>
</evidence>